<dbReference type="InterPro" id="IPR036188">
    <property type="entry name" value="FAD/NAD-bd_sf"/>
</dbReference>
<reference evidence="4" key="1">
    <citation type="journal article" date="2019" name="Int. J. Syst. Evol. Microbiol.">
        <title>The Global Catalogue of Microorganisms (GCM) 10K type strain sequencing project: providing services to taxonomists for standard genome sequencing and annotation.</title>
        <authorList>
            <consortium name="The Broad Institute Genomics Platform"/>
            <consortium name="The Broad Institute Genome Sequencing Center for Infectious Disease"/>
            <person name="Wu L."/>
            <person name="Ma J."/>
        </authorList>
    </citation>
    <scope>NUCLEOTIDE SEQUENCE [LARGE SCALE GENOMIC DNA]</scope>
    <source>
        <strain evidence="4">CCUG 66188</strain>
    </source>
</reference>
<dbReference type="InterPro" id="IPR002938">
    <property type="entry name" value="FAD-bd"/>
</dbReference>
<dbReference type="GO" id="GO:0004497">
    <property type="term" value="F:monooxygenase activity"/>
    <property type="evidence" value="ECO:0007669"/>
    <property type="project" value="UniProtKB-KW"/>
</dbReference>
<evidence type="ECO:0000313" key="4">
    <source>
        <dbReference type="Proteomes" id="UP001596353"/>
    </source>
</evidence>
<keyword evidence="1" id="KW-0732">Signal</keyword>
<keyword evidence="3" id="KW-0560">Oxidoreductase</keyword>
<proteinExistence type="predicted"/>
<feature type="domain" description="FAD-binding" evidence="2">
    <location>
        <begin position="6"/>
        <end position="53"/>
    </location>
</feature>
<protein>
    <submittedName>
        <fullName evidence="3">FAD-dependent monooxygenase</fullName>
    </submittedName>
</protein>
<dbReference type="EMBL" id="JBHSWG010000004">
    <property type="protein sequence ID" value="MFC6762188.1"/>
    <property type="molecule type" value="Genomic_DNA"/>
</dbReference>
<dbReference type="SUPFAM" id="SSF51905">
    <property type="entry name" value="FAD/NAD(P)-binding domain"/>
    <property type="match status" value="1"/>
</dbReference>
<evidence type="ECO:0000256" key="1">
    <source>
        <dbReference type="SAM" id="SignalP"/>
    </source>
</evidence>
<gene>
    <name evidence="3" type="ORF">ACFQFQ_26020</name>
</gene>
<dbReference type="Gene3D" id="3.50.50.60">
    <property type="entry name" value="FAD/NAD(P)-binding domain"/>
    <property type="match status" value="1"/>
</dbReference>
<organism evidence="3 4">
    <name type="scientific">Sulfitobacter porphyrae</name>
    <dbReference type="NCBI Taxonomy" id="1246864"/>
    <lineage>
        <taxon>Bacteria</taxon>
        <taxon>Pseudomonadati</taxon>
        <taxon>Pseudomonadota</taxon>
        <taxon>Alphaproteobacteria</taxon>
        <taxon>Rhodobacterales</taxon>
        <taxon>Roseobacteraceae</taxon>
        <taxon>Sulfitobacter</taxon>
    </lineage>
</organism>
<keyword evidence="4" id="KW-1185">Reference proteome</keyword>
<evidence type="ECO:0000313" key="3">
    <source>
        <dbReference type="EMBL" id="MFC6762188.1"/>
    </source>
</evidence>
<comment type="caution">
    <text evidence="3">The sequence shown here is derived from an EMBL/GenBank/DDBJ whole genome shotgun (WGS) entry which is preliminary data.</text>
</comment>
<keyword evidence="3" id="KW-0503">Monooxygenase</keyword>
<dbReference type="Pfam" id="PF01494">
    <property type="entry name" value="FAD_binding_3"/>
    <property type="match status" value="1"/>
</dbReference>
<accession>A0ABW2BBP6</accession>
<sequence length="94" mass="9784">MTRTIKTSVCIIGSGPAGLLLSQLLANAGIDTVVLDRKDRAYIEGRIRAACSNKGQSRLWKKPVPPSACTAKGCRTTGLSWPLTATGTGLTSPG</sequence>
<feature type="signal peptide" evidence="1">
    <location>
        <begin position="1"/>
        <end position="28"/>
    </location>
</feature>
<name>A0ABW2BBP6_9RHOB</name>
<evidence type="ECO:0000259" key="2">
    <source>
        <dbReference type="Pfam" id="PF01494"/>
    </source>
</evidence>
<feature type="chain" id="PRO_5045928749" evidence="1">
    <location>
        <begin position="29"/>
        <end position="94"/>
    </location>
</feature>
<dbReference type="Proteomes" id="UP001596353">
    <property type="component" value="Unassembled WGS sequence"/>
</dbReference>